<gene>
    <name evidence="1" type="ORF">NET02_15280</name>
</gene>
<sequence length="58" mass="6609">MDGWSPIAVYEVVRVMQRERARWHEIVATVQGATPERHRLSPVLATLVSWLVQIGRGV</sequence>
<organism evidence="1 2">
    <name type="scientific">Thermalbibacter longus</name>
    <dbReference type="NCBI Taxonomy" id="2951981"/>
    <lineage>
        <taxon>Bacteria</taxon>
        <taxon>Pseudomonadati</taxon>
        <taxon>Thermomicrobiota</taxon>
        <taxon>Thermomicrobia</taxon>
        <taxon>Thermomicrobiales</taxon>
        <taxon>Thermomicrobiaceae</taxon>
        <taxon>Thermalbibacter</taxon>
    </lineage>
</organism>
<dbReference type="EMBL" id="JAMSLR010000016">
    <property type="protein sequence ID" value="MCM8750508.1"/>
    <property type="molecule type" value="Genomic_DNA"/>
</dbReference>
<comment type="caution">
    <text evidence="1">The sequence shown here is derived from an EMBL/GenBank/DDBJ whole genome shotgun (WGS) entry which is preliminary data.</text>
</comment>
<dbReference type="RefSeq" id="WP_284058297.1">
    <property type="nucleotide sequence ID" value="NZ_JAMSLR010000016.1"/>
</dbReference>
<evidence type="ECO:0000313" key="2">
    <source>
        <dbReference type="Proteomes" id="UP001165306"/>
    </source>
</evidence>
<proteinExistence type="predicted"/>
<reference evidence="1" key="1">
    <citation type="submission" date="2022-06" db="EMBL/GenBank/DDBJ databases">
        <title>CFH 74404 Thermomicrobiaceae sp.</title>
        <authorList>
            <person name="Ming H."/>
            <person name="Li W.-J."/>
            <person name="Zhao Z."/>
        </authorList>
    </citation>
    <scope>NUCLEOTIDE SEQUENCE</scope>
    <source>
        <strain evidence="1">CFH 74404</strain>
    </source>
</reference>
<accession>A0AA41WI25</accession>
<evidence type="ECO:0000313" key="1">
    <source>
        <dbReference type="EMBL" id="MCM8750508.1"/>
    </source>
</evidence>
<keyword evidence="2" id="KW-1185">Reference proteome</keyword>
<dbReference type="AlphaFoldDB" id="A0AA41WI25"/>
<dbReference type="Proteomes" id="UP001165306">
    <property type="component" value="Unassembled WGS sequence"/>
</dbReference>
<protein>
    <submittedName>
        <fullName evidence="1">Uncharacterized protein</fullName>
    </submittedName>
</protein>
<name>A0AA41WI25_9BACT</name>